<feature type="transmembrane region" description="Helical" evidence="1">
    <location>
        <begin position="804"/>
        <end position="825"/>
    </location>
</feature>
<sequence length="1143" mass="126412">MLRTFYGCATLSADWSGDYEEKSAGWFELFLDLIMVAACASVADALKEDVSVDGFAHFFCMSFLYVSCWQMYTLFNARYSETSLLHYAFLYLFLVGLGTMILASQPSQTFTLGFLCLRAALVSMKLSVYAALPRARCKLQIDIALQVAAMLLLVLSLCFPSSWTLPLYLAGVGLEFIVNLGVVVFRWFATTHIPINIDHMNEREGCLVMVAIGESVVSAVINSRGLTLTPRYFVAMHMSLLVIFSLAIFYFALQPPRKYHALRRSYAAGFAFSYLHFLLIPTLLVVGVGTKLVSHALLAGAPLDTGAVWLFFGAISAAMAQMLVIRLLHFGGRQPSAQDPPCVKRIKYAWWGLFVVWPILFLLAAAALTRDTSTVDPLVALGVADAAVFVWLLSETAIMHALATSGHGHIDGLLVEGAPLMQPAMLRTFRSQPRLSADWSGDYEEKSAEWFELFLDLVMVAACANVAEKLKDEFTADGLVAFILICCLYVSSWHAYTHFHGRFSESSLVHYVFLYLLLVGLGSMVLSSEPGPRFSVGLLGVRVALLLMNGAVYRALPASRKRLGVEMVILLGSCLALGLAIAWPAFTTQCYVAMLVLEIPIQLEIRVRHWFVAPENGIPINVEHVHDREGSLVLVALGEAVVSTVVNSRHFRGPLPARFYVLMQLSLLVTFALALFYFSLPPPRETHAVQRSVRRASCFALLHVLLLPTILALGVSYKFAADAVLGDRPLEPQYVYLLFGTMALIMLFVFLLRWLHFWGVQPASDHPILIKRVMFAWWVLMTIWPLLPIAAAFVLVTADGVDPLVALATAAVCVVVWVLSETAVMNHLALLGDDRQVGDLTSLGLVDGAVLIVGDGNFSYAAAFVRNLHPSVEVVATSLDTAEELARMYPGSTEKLTELRRPNVTVLHDFNATKLETYGHLLGTRAFDRIVFNFPHYAEGGNKRNKIHKHRQLLTQFFTSCPHVLAPDGQVWVTLCAGQGGTPAETIVRAFGDTWQVASCAATAGFMLYHVHETPVDALFELGYNSVGHRLQEKAFRTAAALTHVFVLESLGETAFFPLTWSRDISFWINDGFSEAKLLPVLQTIFGPRVTINFEKIDEYVNEAGRQAYGYRLTLSSSTMSLSKEYINSKCDEVVDALDVHVW</sequence>
<keyword evidence="1" id="KW-0472">Membrane</keyword>
<dbReference type="InterPro" id="IPR029063">
    <property type="entry name" value="SAM-dependent_MTases_sf"/>
</dbReference>
<dbReference type="Proteomes" id="UP000243579">
    <property type="component" value="Unassembled WGS sequence"/>
</dbReference>
<feature type="transmembrane region" description="Helical" evidence="1">
    <location>
        <begin position="55"/>
        <end position="72"/>
    </location>
</feature>
<feature type="transmembrane region" description="Helical" evidence="1">
    <location>
        <begin position="265"/>
        <end position="288"/>
    </location>
</feature>
<dbReference type="SUPFAM" id="SSF53335">
    <property type="entry name" value="S-adenosyl-L-methionine-dependent methyltransferases"/>
    <property type="match status" value="1"/>
</dbReference>
<dbReference type="Pfam" id="PF10354">
    <property type="entry name" value="BMT5-like"/>
    <property type="match status" value="1"/>
</dbReference>
<reference evidence="3 4" key="1">
    <citation type="journal article" date="2014" name="Genome Biol. Evol.">
        <title>The secreted proteins of Achlya hypogyna and Thraustotheca clavata identify the ancestral oomycete secretome and reveal gene acquisitions by horizontal gene transfer.</title>
        <authorList>
            <person name="Misner I."/>
            <person name="Blouin N."/>
            <person name="Leonard G."/>
            <person name="Richards T.A."/>
            <person name="Lane C.E."/>
        </authorList>
    </citation>
    <scope>NUCLEOTIDE SEQUENCE [LARGE SCALE GENOMIC DNA]</scope>
    <source>
        <strain evidence="3 4">ATCC 48635</strain>
    </source>
</reference>
<dbReference type="Gene3D" id="3.40.50.150">
    <property type="entry name" value="Vaccinia Virus protein VP39"/>
    <property type="match status" value="1"/>
</dbReference>
<comment type="caution">
    <text evidence="3">The sequence shown here is derived from an EMBL/GenBank/DDBJ whole genome shotgun (WGS) entry which is preliminary data.</text>
</comment>
<feature type="domain" description="FDX-ACB" evidence="2">
    <location>
        <begin position="1055"/>
        <end position="1142"/>
    </location>
</feature>
<keyword evidence="4" id="KW-1185">Reference proteome</keyword>
<keyword evidence="1" id="KW-0812">Transmembrane</keyword>
<dbReference type="Gene3D" id="3.30.70.380">
    <property type="entry name" value="Ferrodoxin-fold anticodon-binding domain"/>
    <property type="match status" value="1"/>
</dbReference>
<dbReference type="Pfam" id="PF06772">
    <property type="entry name" value="LtrA"/>
    <property type="match status" value="2"/>
</dbReference>
<dbReference type="InterPro" id="IPR036690">
    <property type="entry name" value="Fdx_antiC-bd_sf"/>
</dbReference>
<protein>
    <recommendedName>
        <fullName evidence="2">FDX-ACB domain-containing protein</fullName>
    </recommendedName>
</protein>
<dbReference type="PANTHER" id="PTHR36840">
    <property type="entry name" value="BLL5714 PROTEIN"/>
    <property type="match status" value="1"/>
</dbReference>
<dbReference type="OrthoDB" id="273345at2759"/>
<feature type="transmembrane region" description="Helical" evidence="1">
    <location>
        <begin position="348"/>
        <end position="368"/>
    </location>
</feature>
<feature type="transmembrane region" description="Helical" evidence="1">
    <location>
        <begin position="308"/>
        <end position="328"/>
    </location>
</feature>
<dbReference type="SMART" id="SM00896">
    <property type="entry name" value="FDX-ACB"/>
    <property type="match status" value="1"/>
</dbReference>
<dbReference type="SUPFAM" id="SSF54991">
    <property type="entry name" value="Anticodon-binding domain of PheRS"/>
    <property type="match status" value="1"/>
</dbReference>
<name>A0A1V9Z372_ACHHY</name>
<feature type="transmembrane region" description="Helical" evidence="1">
    <location>
        <begin position="206"/>
        <end position="226"/>
    </location>
</feature>
<feature type="transmembrane region" description="Helical" evidence="1">
    <location>
        <begin position="479"/>
        <end position="496"/>
    </location>
</feature>
<dbReference type="InterPro" id="IPR010640">
    <property type="entry name" value="Low_temperature_requirement_A"/>
</dbReference>
<dbReference type="GO" id="GO:0070042">
    <property type="term" value="F:rRNA (uridine-N3-)-methyltransferase activity"/>
    <property type="evidence" value="ECO:0007669"/>
    <property type="project" value="InterPro"/>
</dbReference>
<evidence type="ECO:0000313" key="3">
    <source>
        <dbReference type="EMBL" id="OQR92444.1"/>
    </source>
</evidence>
<keyword evidence="1" id="KW-1133">Transmembrane helix</keyword>
<evidence type="ECO:0000313" key="4">
    <source>
        <dbReference type="Proteomes" id="UP000243579"/>
    </source>
</evidence>
<feature type="transmembrane region" description="Helical" evidence="1">
    <location>
        <begin position="775"/>
        <end position="798"/>
    </location>
</feature>
<feature type="transmembrane region" description="Helical" evidence="1">
    <location>
        <begin position="699"/>
        <end position="721"/>
    </location>
</feature>
<proteinExistence type="predicted"/>
<dbReference type="STRING" id="1202772.A0A1V9Z372"/>
<accession>A0A1V9Z372</accession>
<feature type="transmembrane region" description="Helical" evidence="1">
    <location>
        <begin position="232"/>
        <end position="253"/>
    </location>
</feature>
<feature type="transmembrane region" description="Helical" evidence="1">
    <location>
        <begin position="733"/>
        <end position="755"/>
    </location>
</feature>
<feature type="transmembrane region" description="Helical" evidence="1">
    <location>
        <begin position="168"/>
        <end position="185"/>
    </location>
</feature>
<gene>
    <name evidence="3" type="ORF">ACHHYP_03698</name>
</gene>
<evidence type="ECO:0000256" key="1">
    <source>
        <dbReference type="SAM" id="Phobius"/>
    </source>
</evidence>
<feature type="transmembrane region" description="Helical" evidence="1">
    <location>
        <begin position="534"/>
        <end position="556"/>
    </location>
</feature>
<feature type="transmembrane region" description="Helical" evidence="1">
    <location>
        <begin position="374"/>
        <end position="393"/>
    </location>
</feature>
<dbReference type="AlphaFoldDB" id="A0A1V9Z372"/>
<feature type="transmembrane region" description="Helical" evidence="1">
    <location>
        <begin position="568"/>
        <end position="586"/>
    </location>
</feature>
<evidence type="ECO:0000259" key="2">
    <source>
        <dbReference type="SMART" id="SM00896"/>
    </source>
</evidence>
<feature type="transmembrane region" description="Helical" evidence="1">
    <location>
        <begin position="659"/>
        <end position="678"/>
    </location>
</feature>
<feature type="transmembrane region" description="Helical" evidence="1">
    <location>
        <begin position="110"/>
        <end position="131"/>
    </location>
</feature>
<dbReference type="InterPro" id="IPR019446">
    <property type="entry name" value="BMT5-like"/>
</dbReference>
<dbReference type="InterPro" id="IPR005121">
    <property type="entry name" value="Fdx_antiC-bd"/>
</dbReference>
<feature type="transmembrane region" description="Helical" evidence="1">
    <location>
        <begin position="84"/>
        <end position="104"/>
    </location>
</feature>
<organism evidence="3 4">
    <name type="scientific">Achlya hypogyna</name>
    <name type="common">Oomycete</name>
    <name type="synonym">Protoachlya hypogyna</name>
    <dbReference type="NCBI Taxonomy" id="1202772"/>
    <lineage>
        <taxon>Eukaryota</taxon>
        <taxon>Sar</taxon>
        <taxon>Stramenopiles</taxon>
        <taxon>Oomycota</taxon>
        <taxon>Saprolegniomycetes</taxon>
        <taxon>Saprolegniales</taxon>
        <taxon>Achlyaceae</taxon>
        <taxon>Achlya</taxon>
    </lineage>
</organism>
<dbReference type="EMBL" id="JNBR01000460">
    <property type="protein sequence ID" value="OQR92444.1"/>
    <property type="molecule type" value="Genomic_DNA"/>
</dbReference>
<feature type="transmembrane region" description="Helical" evidence="1">
    <location>
        <begin position="508"/>
        <end position="528"/>
    </location>
</feature>
<feature type="transmembrane region" description="Helical" evidence="1">
    <location>
        <begin position="143"/>
        <end position="162"/>
    </location>
</feature>
<dbReference type="PANTHER" id="PTHR36840:SF1">
    <property type="entry name" value="BLL5714 PROTEIN"/>
    <property type="match status" value="1"/>
</dbReference>
<dbReference type="GO" id="GO:0070475">
    <property type="term" value="P:rRNA base methylation"/>
    <property type="evidence" value="ECO:0007669"/>
    <property type="project" value="InterPro"/>
</dbReference>